<accession>A0A6P5WQ64</accession>
<dbReference type="SUPFAM" id="SSF46689">
    <property type="entry name" value="Homeodomain-like"/>
    <property type="match status" value="1"/>
</dbReference>
<dbReference type="InterPro" id="IPR001005">
    <property type="entry name" value="SANT/Myb"/>
</dbReference>
<dbReference type="Proteomes" id="UP000515121">
    <property type="component" value="Unplaced"/>
</dbReference>
<dbReference type="PANTHER" id="PTHR10641:SF1244">
    <property type="entry name" value="TRICHOME DIFFERENTIATION PROTEIN GL1-LIKE"/>
    <property type="match status" value="1"/>
</dbReference>
<keyword evidence="7" id="KW-1185">Reference proteome</keyword>
<dbReference type="CDD" id="cd00167">
    <property type="entry name" value="SANT"/>
    <property type="match status" value="2"/>
</dbReference>
<feature type="domain" description="Myb-like" evidence="5">
    <location>
        <begin position="62"/>
        <end position="112"/>
    </location>
</feature>
<dbReference type="KEGG" id="dzi:111276375"/>
<feature type="domain" description="Myb-like" evidence="5">
    <location>
        <begin position="9"/>
        <end position="61"/>
    </location>
</feature>
<sequence>MVRQPSWDRTCLKKGTWSPDEDQKLITYIMRHGIWNWNEMAKYAGLSRSGKSCRLRWVNYLRPNIKRGNFTREEEETIVQLQKMLGNRWSAIAAKLPQRTDNDIKNYWNTRLKKGAVENNSASAIASRSEINSSLDAGEENSSDADSSMFLNNLLDSPIPTLEDFPLPATYIFSPSDCNRGAVVDDNYTMEDNFISSEKQPQPMSPNSQLWLHDPIYVRDSDYDPVDDFWVNPFF</sequence>
<name>A0A6P5WQ64_DURZI</name>
<evidence type="ECO:0000256" key="3">
    <source>
        <dbReference type="ARBA" id="ARBA00023125"/>
    </source>
</evidence>
<feature type="domain" description="HTH myb-type" evidence="6">
    <location>
        <begin position="62"/>
        <end position="116"/>
    </location>
</feature>
<organism evidence="7 8">
    <name type="scientific">Durio zibethinus</name>
    <name type="common">Durian</name>
    <dbReference type="NCBI Taxonomy" id="66656"/>
    <lineage>
        <taxon>Eukaryota</taxon>
        <taxon>Viridiplantae</taxon>
        <taxon>Streptophyta</taxon>
        <taxon>Embryophyta</taxon>
        <taxon>Tracheophyta</taxon>
        <taxon>Spermatophyta</taxon>
        <taxon>Magnoliopsida</taxon>
        <taxon>eudicotyledons</taxon>
        <taxon>Gunneridae</taxon>
        <taxon>Pentapetalae</taxon>
        <taxon>rosids</taxon>
        <taxon>malvids</taxon>
        <taxon>Malvales</taxon>
        <taxon>Malvaceae</taxon>
        <taxon>Helicteroideae</taxon>
        <taxon>Durio</taxon>
    </lineage>
</organism>
<dbReference type="PROSITE" id="PS51294">
    <property type="entry name" value="HTH_MYB"/>
    <property type="match status" value="2"/>
</dbReference>
<dbReference type="AlphaFoldDB" id="A0A6P5WQ64"/>
<comment type="subcellular location">
    <subcellularLocation>
        <location evidence="1">Nucleus</location>
    </subcellularLocation>
</comment>
<dbReference type="GO" id="GO:0005634">
    <property type="term" value="C:nucleus"/>
    <property type="evidence" value="ECO:0007669"/>
    <property type="project" value="UniProtKB-SubCell"/>
</dbReference>
<dbReference type="InterPro" id="IPR017930">
    <property type="entry name" value="Myb_dom"/>
</dbReference>
<evidence type="ECO:0000259" key="5">
    <source>
        <dbReference type="PROSITE" id="PS50090"/>
    </source>
</evidence>
<keyword evidence="2" id="KW-0677">Repeat</keyword>
<dbReference type="PANTHER" id="PTHR10641">
    <property type="entry name" value="MYB FAMILY TRANSCRIPTION FACTOR"/>
    <property type="match status" value="1"/>
</dbReference>
<dbReference type="InterPro" id="IPR009057">
    <property type="entry name" value="Homeodomain-like_sf"/>
</dbReference>
<evidence type="ECO:0000259" key="6">
    <source>
        <dbReference type="PROSITE" id="PS51294"/>
    </source>
</evidence>
<dbReference type="SMART" id="SM00717">
    <property type="entry name" value="SANT"/>
    <property type="match status" value="2"/>
</dbReference>
<reference evidence="8" key="1">
    <citation type="submission" date="2025-08" db="UniProtKB">
        <authorList>
            <consortium name="RefSeq"/>
        </authorList>
    </citation>
    <scope>IDENTIFICATION</scope>
    <source>
        <tissue evidence="8">Fruit stalk</tissue>
    </source>
</reference>
<gene>
    <name evidence="8" type="primary">LOC111276375</name>
</gene>
<proteinExistence type="predicted"/>
<dbReference type="OrthoDB" id="2143914at2759"/>
<dbReference type="InterPro" id="IPR015495">
    <property type="entry name" value="Myb_TF_plants"/>
</dbReference>
<evidence type="ECO:0000313" key="7">
    <source>
        <dbReference type="Proteomes" id="UP000515121"/>
    </source>
</evidence>
<dbReference type="GO" id="GO:0003677">
    <property type="term" value="F:DNA binding"/>
    <property type="evidence" value="ECO:0007669"/>
    <property type="project" value="UniProtKB-KW"/>
</dbReference>
<dbReference type="GeneID" id="111276375"/>
<dbReference type="PROSITE" id="PS50090">
    <property type="entry name" value="MYB_LIKE"/>
    <property type="match status" value="2"/>
</dbReference>
<dbReference type="Pfam" id="PF00249">
    <property type="entry name" value="Myb_DNA-binding"/>
    <property type="match status" value="2"/>
</dbReference>
<evidence type="ECO:0000256" key="4">
    <source>
        <dbReference type="ARBA" id="ARBA00023242"/>
    </source>
</evidence>
<evidence type="ECO:0000313" key="8">
    <source>
        <dbReference type="RefSeq" id="XP_022717847.1"/>
    </source>
</evidence>
<feature type="domain" description="HTH myb-type" evidence="6">
    <location>
        <begin position="12"/>
        <end position="61"/>
    </location>
</feature>
<keyword evidence="3" id="KW-0238">DNA-binding</keyword>
<dbReference type="FunFam" id="1.10.10.60:FF:000001">
    <property type="entry name" value="MYB-related transcription factor"/>
    <property type="match status" value="1"/>
</dbReference>
<evidence type="ECO:0000256" key="2">
    <source>
        <dbReference type="ARBA" id="ARBA00022737"/>
    </source>
</evidence>
<evidence type="ECO:0000256" key="1">
    <source>
        <dbReference type="ARBA" id="ARBA00004123"/>
    </source>
</evidence>
<keyword evidence="4" id="KW-0539">Nucleus</keyword>
<dbReference type="RefSeq" id="XP_022717847.1">
    <property type="nucleotide sequence ID" value="XM_022862112.1"/>
</dbReference>
<dbReference type="Gene3D" id="1.10.10.60">
    <property type="entry name" value="Homeodomain-like"/>
    <property type="match status" value="2"/>
</dbReference>
<protein>
    <submittedName>
        <fullName evidence="8">Transcription factor MYB82-like</fullName>
    </submittedName>
</protein>